<dbReference type="Pfam" id="PF04059">
    <property type="entry name" value="RRM_2"/>
    <property type="match status" value="1"/>
</dbReference>
<name>A0ABP0Z7P7_9ROSI</name>
<proteinExistence type="predicted"/>
<reference evidence="2 3" key="1">
    <citation type="submission" date="2024-03" db="EMBL/GenBank/DDBJ databases">
        <authorList>
            <person name="Gkanogiannis A."/>
            <person name="Becerra Lopez-Lavalle L."/>
        </authorList>
    </citation>
    <scope>NUCLEOTIDE SEQUENCE [LARGE SCALE GENOMIC DNA]</scope>
</reference>
<gene>
    <name evidence="2" type="ORF">CITCOLO1_LOCUS20134</name>
</gene>
<dbReference type="SUPFAM" id="SSF101447">
    <property type="entry name" value="Formin homology 2 domain (FH2 domain)"/>
    <property type="match status" value="1"/>
</dbReference>
<feature type="domain" description="Mei2-like C-terminal RNA recognition motif" evidence="1">
    <location>
        <begin position="186"/>
        <end position="300"/>
    </location>
</feature>
<evidence type="ECO:0000313" key="2">
    <source>
        <dbReference type="EMBL" id="CAK9327746.1"/>
    </source>
</evidence>
<protein>
    <recommendedName>
        <fullName evidence="1">Mei2-like C-terminal RNA recognition motif domain-containing protein</fullName>
    </recommendedName>
</protein>
<keyword evidence="3" id="KW-1185">Reference proteome</keyword>
<dbReference type="InterPro" id="IPR012677">
    <property type="entry name" value="Nucleotide-bd_a/b_plait_sf"/>
</dbReference>
<dbReference type="Proteomes" id="UP001642487">
    <property type="component" value="Chromosome 8"/>
</dbReference>
<dbReference type="Gene3D" id="3.30.70.330">
    <property type="match status" value="1"/>
</dbReference>
<dbReference type="SUPFAM" id="SSF54928">
    <property type="entry name" value="RNA-binding domain, RBD"/>
    <property type="match status" value="1"/>
</dbReference>
<evidence type="ECO:0000259" key="1">
    <source>
        <dbReference type="Pfam" id="PF04059"/>
    </source>
</evidence>
<dbReference type="InterPro" id="IPR035979">
    <property type="entry name" value="RBD_domain_sf"/>
</dbReference>
<dbReference type="InterPro" id="IPR007201">
    <property type="entry name" value="Mei2-like_Rrm_C"/>
</dbReference>
<organism evidence="2 3">
    <name type="scientific">Citrullus colocynthis</name>
    <name type="common">colocynth</name>
    <dbReference type="NCBI Taxonomy" id="252529"/>
    <lineage>
        <taxon>Eukaryota</taxon>
        <taxon>Viridiplantae</taxon>
        <taxon>Streptophyta</taxon>
        <taxon>Embryophyta</taxon>
        <taxon>Tracheophyta</taxon>
        <taxon>Spermatophyta</taxon>
        <taxon>Magnoliopsida</taxon>
        <taxon>eudicotyledons</taxon>
        <taxon>Gunneridae</taxon>
        <taxon>Pentapetalae</taxon>
        <taxon>rosids</taxon>
        <taxon>fabids</taxon>
        <taxon>Cucurbitales</taxon>
        <taxon>Cucurbitaceae</taxon>
        <taxon>Benincaseae</taxon>
        <taxon>Citrullus</taxon>
    </lineage>
</organism>
<evidence type="ECO:0000313" key="3">
    <source>
        <dbReference type="Proteomes" id="UP001642487"/>
    </source>
</evidence>
<dbReference type="EMBL" id="OZ021742">
    <property type="protein sequence ID" value="CAK9327746.1"/>
    <property type="molecule type" value="Genomic_DNA"/>
</dbReference>
<accession>A0ABP0Z7P7</accession>
<sequence length="349" mass="39953">MAADHFNPLLPFPPQPISPSFPFSHFLYSYNPLMASKPLNPNADPFLSAPPPFLPLPIPPPPPPPPPPPHVAAYGNFYNPRATSAYCWQFHTYPAVSCYTAWPQVLWPLYQATVGFGGGVMTDSKNIFKTDVGRFRREFVDSSEPRSDQIKSPPQWVEKKIGSDVGGGNGDGADPVENIVPCSEITTVMIKNIPNQFKRRDLLQLLDRYCQVMNQQRNSRPDFCASEYDFVYLPMDFMRSWYERKVSNLGYAFVNFTTAMAASQFCAVYHNYKWDVNVNKKICEITEARIQGKEALKNAFKNKIFWCCNDQYLPVMLYPASNGHRRYRRVNVGRRIPRLPRKPLNKKLQ</sequence>